<dbReference type="CDD" id="cd03445">
    <property type="entry name" value="Thioesterase_II_repeat2"/>
    <property type="match status" value="1"/>
</dbReference>
<dbReference type="Proteomes" id="UP000815677">
    <property type="component" value="Unassembled WGS sequence"/>
</dbReference>
<evidence type="ECO:0000313" key="5">
    <source>
        <dbReference type="EMBL" id="GAT49736.1"/>
    </source>
</evidence>
<dbReference type="Gene3D" id="2.40.160.210">
    <property type="entry name" value="Acyl-CoA thioesterase, double hotdog domain"/>
    <property type="match status" value="1"/>
</dbReference>
<dbReference type="PANTHER" id="PTHR11066">
    <property type="entry name" value="ACYL-COA THIOESTERASE"/>
    <property type="match status" value="1"/>
</dbReference>
<evidence type="ECO:0000259" key="3">
    <source>
        <dbReference type="Pfam" id="PF13622"/>
    </source>
</evidence>
<name>A0ABQ0LIL3_MYCCL</name>
<dbReference type="SUPFAM" id="SSF54637">
    <property type="entry name" value="Thioesterase/thiol ester dehydrase-isomerase"/>
    <property type="match status" value="2"/>
</dbReference>
<feature type="domain" description="Acyl-CoA thioesterase-like C-terminal" evidence="4">
    <location>
        <begin position="183"/>
        <end position="297"/>
    </location>
</feature>
<dbReference type="InterPro" id="IPR003703">
    <property type="entry name" value="Acyl_CoA_thio"/>
</dbReference>
<gene>
    <name evidence="5" type="ORF">MCHLO_07029</name>
</gene>
<reference evidence="5" key="1">
    <citation type="submission" date="2014-09" db="EMBL/GenBank/DDBJ databases">
        <title>Genome sequence of the luminous mushroom Mycena chlorophos for searching fungal bioluminescence genes.</title>
        <authorList>
            <person name="Tanaka Y."/>
            <person name="Kasuga D."/>
            <person name="Oba Y."/>
            <person name="Hase S."/>
            <person name="Sato K."/>
            <person name="Oba Y."/>
            <person name="Sakakibara Y."/>
        </authorList>
    </citation>
    <scope>NUCLEOTIDE SEQUENCE</scope>
</reference>
<dbReference type="Pfam" id="PF13622">
    <property type="entry name" value="4HBT_3"/>
    <property type="match status" value="1"/>
</dbReference>
<keyword evidence="6" id="KW-1185">Reference proteome</keyword>
<dbReference type="InterPro" id="IPR042171">
    <property type="entry name" value="Acyl-CoA_hotdog"/>
</dbReference>
<sequence length="308" mass="34382">MAEPFHEQITTALDVERFELDLFRSKTLWLPNRARGVFGGQVISQALVAATQTVDPAFGLHCNTSLRVLSKSDAYNPQPFTRLRDGRSYVTRAVKALQSGRTIFFMTCSYQKPEPWQPVGQWPMPQNVPAPSACVLEEDNYEKLAQEPGLHPKIKAIYRDFATERTRSPIAVKVALENDSLAGGATRHMYWLKARDIPKYEPHYQKCILAYMSDLYLLGAARRTLGLKRFGKGPQAVSMTSTIDHTIAFYDDAFDCGDWLLYVMVSPRAASGRAIVYGQIYTQGGSLVAVTTQEGVVRADIRGPDAKL</sequence>
<dbReference type="EMBL" id="DF845807">
    <property type="protein sequence ID" value="GAT49736.1"/>
    <property type="molecule type" value="Genomic_DNA"/>
</dbReference>
<evidence type="ECO:0000256" key="2">
    <source>
        <dbReference type="ARBA" id="ARBA00022801"/>
    </source>
</evidence>
<feature type="domain" description="Acyl-CoA thioesterase-like N-terminal HotDog" evidence="3">
    <location>
        <begin position="30"/>
        <end position="110"/>
    </location>
</feature>
<evidence type="ECO:0000259" key="4">
    <source>
        <dbReference type="Pfam" id="PF20789"/>
    </source>
</evidence>
<evidence type="ECO:0000256" key="1">
    <source>
        <dbReference type="ARBA" id="ARBA00006538"/>
    </source>
</evidence>
<protein>
    <submittedName>
        <fullName evidence="5">Acyl-coenzyme A thioesterase 8</fullName>
    </submittedName>
</protein>
<dbReference type="InterPro" id="IPR029069">
    <property type="entry name" value="HotDog_dom_sf"/>
</dbReference>
<dbReference type="PANTHER" id="PTHR11066:SF34">
    <property type="entry name" value="ACYL-COENZYME A THIOESTERASE 8"/>
    <property type="match status" value="1"/>
</dbReference>
<dbReference type="InterPro" id="IPR049450">
    <property type="entry name" value="ACOT8-like_C"/>
</dbReference>
<dbReference type="InterPro" id="IPR049449">
    <property type="entry name" value="TesB_ACOT8-like_N"/>
</dbReference>
<dbReference type="CDD" id="cd03444">
    <property type="entry name" value="Thioesterase_II_repeat1"/>
    <property type="match status" value="1"/>
</dbReference>
<keyword evidence="2" id="KW-0378">Hydrolase</keyword>
<proteinExistence type="inferred from homology"/>
<evidence type="ECO:0000313" key="6">
    <source>
        <dbReference type="Proteomes" id="UP000815677"/>
    </source>
</evidence>
<comment type="similarity">
    <text evidence="1">Belongs to the C/M/P thioester hydrolase family.</text>
</comment>
<organism evidence="5 6">
    <name type="scientific">Mycena chlorophos</name>
    <name type="common">Agaric fungus</name>
    <name type="synonym">Agaricus chlorophos</name>
    <dbReference type="NCBI Taxonomy" id="658473"/>
    <lineage>
        <taxon>Eukaryota</taxon>
        <taxon>Fungi</taxon>
        <taxon>Dikarya</taxon>
        <taxon>Basidiomycota</taxon>
        <taxon>Agaricomycotina</taxon>
        <taxon>Agaricomycetes</taxon>
        <taxon>Agaricomycetidae</taxon>
        <taxon>Agaricales</taxon>
        <taxon>Marasmiineae</taxon>
        <taxon>Mycenaceae</taxon>
        <taxon>Mycena</taxon>
    </lineage>
</organism>
<dbReference type="Pfam" id="PF20789">
    <property type="entry name" value="4HBT_3C"/>
    <property type="match status" value="1"/>
</dbReference>
<accession>A0ABQ0LIL3</accession>